<dbReference type="PANTHER" id="PTHR42070:SF1">
    <property type="entry name" value="FILAMENT ASSOCIATED PROTEIN, PUTATIVE (AFU_ORTHOLOGUE AFUA_8G06630)-RELATED"/>
    <property type="match status" value="1"/>
</dbReference>
<dbReference type="GeneID" id="68355836"/>
<evidence type="ECO:0000256" key="1">
    <source>
        <dbReference type="SAM" id="Coils"/>
    </source>
</evidence>
<evidence type="ECO:0000313" key="3">
    <source>
        <dbReference type="EMBL" id="KAH0962605.1"/>
    </source>
</evidence>
<feature type="region of interest" description="Disordered" evidence="2">
    <location>
        <begin position="1"/>
        <end position="45"/>
    </location>
</feature>
<evidence type="ECO:0008006" key="5">
    <source>
        <dbReference type="Google" id="ProtNLM"/>
    </source>
</evidence>
<dbReference type="RefSeq" id="XP_044720118.1">
    <property type="nucleotide sequence ID" value="XM_044865178.1"/>
</dbReference>
<dbReference type="OrthoDB" id="4505928at2759"/>
<feature type="region of interest" description="Disordered" evidence="2">
    <location>
        <begin position="52"/>
        <end position="71"/>
    </location>
</feature>
<protein>
    <recommendedName>
        <fullName evidence="5">BZIP domain-containing protein</fullName>
    </recommendedName>
</protein>
<name>A0A9P8MWK7_9HYPO</name>
<gene>
    <name evidence="3" type="ORF">HRG_06707</name>
</gene>
<dbReference type="AlphaFoldDB" id="A0A9P8MWK7"/>
<proteinExistence type="predicted"/>
<reference evidence="3" key="1">
    <citation type="submission" date="2021-09" db="EMBL/GenBank/DDBJ databases">
        <title>A high-quality genome of the endoparasitic fungus Hirsutella rhossiliensis with a comparison of Hirsutella genomes reveals transposable elements contributing to genome size variation.</title>
        <authorList>
            <person name="Lin R."/>
            <person name="Jiao Y."/>
            <person name="Sun X."/>
            <person name="Ling J."/>
            <person name="Xie B."/>
            <person name="Cheng X."/>
        </authorList>
    </citation>
    <scope>NUCLEOTIDE SEQUENCE</scope>
    <source>
        <strain evidence="3">HR02</strain>
    </source>
</reference>
<organism evidence="3 4">
    <name type="scientific">Hirsutella rhossiliensis</name>
    <dbReference type="NCBI Taxonomy" id="111463"/>
    <lineage>
        <taxon>Eukaryota</taxon>
        <taxon>Fungi</taxon>
        <taxon>Dikarya</taxon>
        <taxon>Ascomycota</taxon>
        <taxon>Pezizomycotina</taxon>
        <taxon>Sordariomycetes</taxon>
        <taxon>Hypocreomycetidae</taxon>
        <taxon>Hypocreales</taxon>
        <taxon>Ophiocordycipitaceae</taxon>
        <taxon>Hirsutella</taxon>
    </lineage>
</organism>
<evidence type="ECO:0000256" key="2">
    <source>
        <dbReference type="SAM" id="MobiDB-lite"/>
    </source>
</evidence>
<comment type="caution">
    <text evidence="3">The sequence shown here is derived from an EMBL/GenBank/DDBJ whole genome shotgun (WGS) entry which is preliminary data.</text>
</comment>
<dbReference type="EMBL" id="JAIZPD010000006">
    <property type="protein sequence ID" value="KAH0962605.1"/>
    <property type="molecule type" value="Genomic_DNA"/>
</dbReference>
<keyword evidence="4" id="KW-1185">Reference proteome</keyword>
<feature type="coiled-coil region" evidence="1">
    <location>
        <begin position="183"/>
        <end position="231"/>
    </location>
</feature>
<feature type="compositionally biased region" description="Basic and acidic residues" evidence="2">
    <location>
        <begin position="17"/>
        <end position="26"/>
    </location>
</feature>
<keyword evidence="1" id="KW-0175">Coiled coil</keyword>
<dbReference type="Proteomes" id="UP000824596">
    <property type="component" value="Unassembled WGS sequence"/>
</dbReference>
<evidence type="ECO:0000313" key="4">
    <source>
        <dbReference type="Proteomes" id="UP000824596"/>
    </source>
</evidence>
<accession>A0A9P8MWK7</accession>
<sequence length="406" mass="46292">MSQPRRPLFDSYATAPKPERQDDSKNGESGNAADELNNATQHKPQMAQIEEAMKSQSEGLRQTSSRLPSTHTEVPTVAFQTIVFGIMRQLFKEIEENSREHAYLRKRAHQHYHLEISRRLHNSKDSLDPQTHSEETLHTLWPRTWRFLVGISSMRAAVLIAGTENAFRENKLARIRDNQRRSRARRREYVQDLKRRLREYETQGIEASTEVQMAARRVAEENKQLQELLNRHGISDDQITRFLQSGTLPLDSNQGQPFHADDPSAAVQSLQRLLMPRQLASLDEDFSLYLSGQSIRNPPPPRVDDKFVRLGAVAARNVLVRLSTSHGRGYCSHGIGCSFSVSTDNPIESREHHATRLRLWRATVPVDARQSRPSHGNNTAYVYWRPYGNALALFCADLSKRSGTAL</sequence>
<feature type="compositionally biased region" description="Polar residues" evidence="2">
    <location>
        <begin position="54"/>
        <end position="71"/>
    </location>
</feature>
<dbReference type="PANTHER" id="PTHR42070">
    <property type="entry name" value="FILAMENT ASSOCIATED PROTEIN, PUTATIVE (AFU_ORTHOLOGUE AFUA_8G06630)-RELATED"/>
    <property type="match status" value="1"/>
</dbReference>